<keyword evidence="1" id="KW-0472">Membrane</keyword>
<feature type="transmembrane region" description="Helical" evidence="1">
    <location>
        <begin position="6"/>
        <end position="25"/>
    </location>
</feature>
<feature type="domain" description="Prepilin type IV endopeptidase peptidase" evidence="2">
    <location>
        <begin position="21"/>
        <end position="122"/>
    </location>
</feature>
<gene>
    <name evidence="3" type="ORF">EK0264_01160</name>
</gene>
<accession>A0A7L4YHY0</accession>
<name>A0A7L4YHY0_9ACTN</name>
<dbReference type="RefSeq" id="WP_159542134.1">
    <property type="nucleotide sequence ID" value="NZ_CP047156.1"/>
</dbReference>
<dbReference type="AlphaFoldDB" id="A0A7L4YHY0"/>
<dbReference type="InterPro" id="IPR000045">
    <property type="entry name" value="Prepilin_IV_endopep_pep"/>
</dbReference>
<dbReference type="KEGG" id="eke:EK0264_01160"/>
<keyword evidence="1" id="KW-0812">Transmembrane</keyword>
<dbReference type="InParanoid" id="A0A7L4YHY0"/>
<sequence length="170" mass="18035">MIGALPGIDAIIAGYVVLLGGAIIVSDAREHRIPNRLTASWAVGVMVIAAVAAPQFGWGDLWRSLATGGAMFAAGYLLAILGPDAFGFGDVKLLGCVGLAIGHLEPQLVVVWLLALAVWTLVWLLLAPWLDRRYDRRTPLRRRQIAFAPPIVLALWSTYGVVLLSGGAAG</sequence>
<dbReference type="OrthoDB" id="2087435at2"/>
<reference evidence="3 4" key="1">
    <citation type="journal article" date="2018" name="Int. J. Syst. Evol. Microbiol.">
        <title>Epidermidibacterium keratini gen. nov., sp. nov., a member of the family Sporichthyaceae, isolated from keratin epidermis.</title>
        <authorList>
            <person name="Lee D.G."/>
            <person name="Trujillo M.E."/>
            <person name="Kang S."/>
            <person name="Nam J.J."/>
            <person name="Kim Y.J."/>
        </authorList>
    </citation>
    <scope>NUCLEOTIDE SEQUENCE [LARGE SCALE GENOMIC DNA]</scope>
    <source>
        <strain evidence="3 4">EPI-7</strain>
    </source>
</reference>
<organism evidence="3 4">
    <name type="scientific">Epidermidibacterium keratini</name>
    <dbReference type="NCBI Taxonomy" id="1891644"/>
    <lineage>
        <taxon>Bacteria</taxon>
        <taxon>Bacillati</taxon>
        <taxon>Actinomycetota</taxon>
        <taxon>Actinomycetes</taxon>
        <taxon>Sporichthyales</taxon>
        <taxon>Sporichthyaceae</taxon>
        <taxon>Epidermidibacterium</taxon>
    </lineage>
</organism>
<dbReference type="Pfam" id="PF01478">
    <property type="entry name" value="Peptidase_A24"/>
    <property type="match status" value="1"/>
</dbReference>
<dbReference type="Gene3D" id="1.20.120.1220">
    <property type="match status" value="1"/>
</dbReference>
<dbReference type="Proteomes" id="UP000463857">
    <property type="component" value="Chromosome"/>
</dbReference>
<dbReference type="GO" id="GO:0004190">
    <property type="term" value="F:aspartic-type endopeptidase activity"/>
    <property type="evidence" value="ECO:0007669"/>
    <property type="project" value="InterPro"/>
</dbReference>
<evidence type="ECO:0000313" key="4">
    <source>
        <dbReference type="Proteomes" id="UP000463857"/>
    </source>
</evidence>
<evidence type="ECO:0000259" key="2">
    <source>
        <dbReference type="Pfam" id="PF01478"/>
    </source>
</evidence>
<feature type="transmembrane region" description="Helical" evidence="1">
    <location>
        <begin position="37"/>
        <end position="56"/>
    </location>
</feature>
<keyword evidence="4" id="KW-1185">Reference proteome</keyword>
<feature type="transmembrane region" description="Helical" evidence="1">
    <location>
        <begin position="151"/>
        <end position="169"/>
    </location>
</feature>
<protein>
    <recommendedName>
        <fullName evidence="2">Prepilin type IV endopeptidase peptidase domain-containing protein</fullName>
    </recommendedName>
</protein>
<dbReference type="EMBL" id="CP047156">
    <property type="protein sequence ID" value="QHB99045.1"/>
    <property type="molecule type" value="Genomic_DNA"/>
</dbReference>
<evidence type="ECO:0000256" key="1">
    <source>
        <dbReference type="SAM" id="Phobius"/>
    </source>
</evidence>
<dbReference type="GO" id="GO:0016020">
    <property type="term" value="C:membrane"/>
    <property type="evidence" value="ECO:0007669"/>
    <property type="project" value="InterPro"/>
</dbReference>
<evidence type="ECO:0000313" key="3">
    <source>
        <dbReference type="EMBL" id="QHB99045.1"/>
    </source>
</evidence>
<proteinExistence type="predicted"/>
<keyword evidence="1" id="KW-1133">Transmembrane helix</keyword>
<feature type="transmembrane region" description="Helical" evidence="1">
    <location>
        <begin position="110"/>
        <end position="130"/>
    </location>
</feature>